<dbReference type="EMBL" id="CAJOBG010110044">
    <property type="protein sequence ID" value="CAF4737127.1"/>
    <property type="molecule type" value="Genomic_DNA"/>
</dbReference>
<organism evidence="2 3">
    <name type="scientific">Rotaria magnacalcarata</name>
    <dbReference type="NCBI Taxonomy" id="392030"/>
    <lineage>
        <taxon>Eukaryota</taxon>
        <taxon>Metazoa</taxon>
        <taxon>Spiralia</taxon>
        <taxon>Gnathifera</taxon>
        <taxon>Rotifera</taxon>
        <taxon>Eurotatoria</taxon>
        <taxon>Bdelloidea</taxon>
        <taxon>Philodinida</taxon>
        <taxon>Philodinidae</taxon>
        <taxon>Rotaria</taxon>
    </lineage>
</organism>
<name>A0A821KG64_9BILA</name>
<dbReference type="AlphaFoldDB" id="A0A821KG64"/>
<sequence length="48" mass="5500">MQRDGVDHVRQTFNQQIQSFLSQQNANSANNNTYSSSQATIQQHFTDL</sequence>
<proteinExistence type="predicted"/>
<evidence type="ECO:0000313" key="2">
    <source>
        <dbReference type="EMBL" id="CAF4737127.1"/>
    </source>
</evidence>
<gene>
    <name evidence="2" type="ORF">OVN521_LOCUS49673</name>
</gene>
<evidence type="ECO:0000256" key="1">
    <source>
        <dbReference type="SAM" id="MobiDB-lite"/>
    </source>
</evidence>
<keyword evidence="3" id="KW-1185">Reference proteome</keyword>
<feature type="compositionally biased region" description="Low complexity" evidence="1">
    <location>
        <begin position="22"/>
        <end position="40"/>
    </location>
</feature>
<feature type="region of interest" description="Disordered" evidence="1">
    <location>
        <begin position="22"/>
        <end position="48"/>
    </location>
</feature>
<dbReference type="Proteomes" id="UP000663866">
    <property type="component" value="Unassembled WGS sequence"/>
</dbReference>
<reference evidence="2" key="1">
    <citation type="submission" date="2021-02" db="EMBL/GenBank/DDBJ databases">
        <authorList>
            <person name="Nowell W R."/>
        </authorList>
    </citation>
    <scope>NUCLEOTIDE SEQUENCE</scope>
</reference>
<accession>A0A821KG64</accession>
<comment type="caution">
    <text evidence="2">The sequence shown here is derived from an EMBL/GenBank/DDBJ whole genome shotgun (WGS) entry which is preliminary data.</text>
</comment>
<evidence type="ECO:0000313" key="3">
    <source>
        <dbReference type="Proteomes" id="UP000663866"/>
    </source>
</evidence>
<protein>
    <submittedName>
        <fullName evidence="2">Uncharacterized protein</fullName>
    </submittedName>
</protein>